<dbReference type="InterPro" id="IPR016155">
    <property type="entry name" value="Mopterin_synth/thiamin_S_b"/>
</dbReference>
<gene>
    <name evidence="1" type="primary">thiS</name>
    <name evidence="1" type="ORF">RSDT_1062</name>
</gene>
<dbReference type="AlphaFoldDB" id="A0A1J1DZJ7"/>
<dbReference type="OrthoDB" id="197113at2"/>
<dbReference type="CDD" id="cd00565">
    <property type="entry name" value="Ubl_ThiS"/>
    <property type="match status" value="1"/>
</dbReference>
<sequence length="66" mass="7198">MDVLVNGKTESLPLSACLTDMLRKRGNDVKTVVVELNGRIVPHEEFAQTCMQANDTLEIVHFVGGG</sequence>
<dbReference type="EMBL" id="AP017368">
    <property type="protein sequence ID" value="BAV92574.1"/>
    <property type="molecule type" value="Genomic_DNA"/>
</dbReference>
<dbReference type="SUPFAM" id="SSF54285">
    <property type="entry name" value="MoaD/ThiS"/>
    <property type="match status" value="1"/>
</dbReference>
<evidence type="ECO:0000313" key="1">
    <source>
        <dbReference type="EMBL" id="BAV92574.1"/>
    </source>
</evidence>
<keyword evidence="2" id="KW-1185">Reference proteome</keyword>
<dbReference type="InterPro" id="IPR010035">
    <property type="entry name" value="Thi_S"/>
</dbReference>
<dbReference type="InterPro" id="IPR003749">
    <property type="entry name" value="ThiS/MoaD-like"/>
</dbReference>
<evidence type="ECO:0000313" key="2">
    <source>
        <dbReference type="Proteomes" id="UP000242645"/>
    </source>
</evidence>
<accession>A0A1J1DZJ7</accession>
<name>A0A1J1DZJ7_9BACT</name>
<dbReference type="Pfam" id="PF02597">
    <property type="entry name" value="ThiS"/>
    <property type="match status" value="1"/>
</dbReference>
<reference evidence="1 2" key="1">
    <citation type="journal article" date="2017" name="ISME J.">
        <title>Genome of 'Ca. Desulfovibrio trichonymphae', an H2-oxidizing bacterium in a tripartite symbiotic system within a protist cell in the termite gut.</title>
        <authorList>
            <person name="Kuwahara H."/>
            <person name="Yuki M."/>
            <person name="Izawa K."/>
            <person name="Ohkuma M."/>
            <person name="Hongoh Y."/>
        </authorList>
    </citation>
    <scope>NUCLEOTIDE SEQUENCE [LARGE SCALE GENOMIC DNA]</scope>
    <source>
        <strain evidence="1 2">Rs-N31</strain>
    </source>
</reference>
<dbReference type="PANTHER" id="PTHR34472">
    <property type="entry name" value="SULFUR CARRIER PROTEIN THIS"/>
    <property type="match status" value="1"/>
</dbReference>
<dbReference type="PANTHER" id="PTHR34472:SF1">
    <property type="entry name" value="SULFUR CARRIER PROTEIN THIS"/>
    <property type="match status" value="1"/>
</dbReference>
<protein>
    <submittedName>
        <fullName evidence="1">Sulfur carrier protein ThiS</fullName>
    </submittedName>
</protein>
<proteinExistence type="predicted"/>
<dbReference type="Gene3D" id="3.10.20.30">
    <property type="match status" value="1"/>
</dbReference>
<organism evidence="1 2">
    <name type="scientific">Candidatus Desulfovibrio trichonymphae</name>
    <dbReference type="NCBI Taxonomy" id="1725232"/>
    <lineage>
        <taxon>Bacteria</taxon>
        <taxon>Pseudomonadati</taxon>
        <taxon>Thermodesulfobacteriota</taxon>
        <taxon>Desulfovibrionia</taxon>
        <taxon>Desulfovibrionales</taxon>
        <taxon>Desulfovibrionaceae</taxon>
        <taxon>Desulfovibrio</taxon>
    </lineage>
</organism>
<dbReference type="NCBIfam" id="TIGR01683">
    <property type="entry name" value="thiS"/>
    <property type="match status" value="1"/>
</dbReference>
<dbReference type="Proteomes" id="UP000242645">
    <property type="component" value="Chromosome"/>
</dbReference>
<dbReference type="RefSeq" id="WP_096400230.1">
    <property type="nucleotide sequence ID" value="NZ_AP017368.1"/>
</dbReference>
<dbReference type="KEGG" id="dtr:RSDT_1062"/>
<dbReference type="InterPro" id="IPR012675">
    <property type="entry name" value="Beta-grasp_dom_sf"/>
</dbReference>